<feature type="signal peptide" evidence="3">
    <location>
        <begin position="1"/>
        <end position="17"/>
    </location>
</feature>
<protein>
    <submittedName>
        <fullName evidence="4">Transmembrane protein, putative</fullName>
    </submittedName>
</protein>
<feature type="chain" id="PRO_5004201459" evidence="3">
    <location>
        <begin position="18"/>
        <end position="584"/>
    </location>
</feature>
<feature type="transmembrane region" description="Helical" evidence="2">
    <location>
        <begin position="60"/>
        <end position="76"/>
    </location>
</feature>
<dbReference type="Proteomes" id="UP000009168">
    <property type="component" value="Unassembled WGS sequence"/>
</dbReference>
<accession>Q22M97</accession>
<name>Q22M97_TETTS</name>
<dbReference type="RefSeq" id="XP_977123.2">
    <property type="nucleotide sequence ID" value="XM_972030.3"/>
</dbReference>
<dbReference type="InParanoid" id="Q22M97"/>
<organism evidence="4 5">
    <name type="scientific">Tetrahymena thermophila (strain SB210)</name>
    <dbReference type="NCBI Taxonomy" id="312017"/>
    <lineage>
        <taxon>Eukaryota</taxon>
        <taxon>Sar</taxon>
        <taxon>Alveolata</taxon>
        <taxon>Ciliophora</taxon>
        <taxon>Intramacronucleata</taxon>
        <taxon>Oligohymenophorea</taxon>
        <taxon>Hymenostomatida</taxon>
        <taxon>Tetrahymenina</taxon>
        <taxon>Tetrahymenidae</taxon>
        <taxon>Tetrahymena</taxon>
    </lineage>
</organism>
<evidence type="ECO:0000256" key="2">
    <source>
        <dbReference type="SAM" id="Phobius"/>
    </source>
</evidence>
<keyword evidence="2" id="KW-0472">Membrane</keyword>
<dbReference type="KEGG" id="tet:TTHERM_00037220"/>
<dbReference type="EMBL" id="GG662720">
    <property type="protein sequence ID" value="EAR86667.2"/>
    <property type="molecule type" value="Genomic_DNA"/>
</dbReference>
<keyword evidence="2" id="KW-1133">Transmembrane helix</keyword>
<dbReference type="AlphaFoldDB" id="Q22M97"/>
<gene>
    <name evidence="4" type="ORF">TTHERM_00037220</name>
</gene>
<reference evidence="5" key="1">
    <citation type="journal article" date="2006" name="PLoS Biol.">
        <title>Macronuclear genome sequence of the ciliate Tetrahymena thermophila, a model eukaryote.</title>
        <authorList>
            <person name="Eisen J.A."/>
            <person name="Coyne R.S."/>
            <person name="Wu M."/>
            <person name="Wu D."/>
            <person name="Thiagarajan M."/>
            <person name="Wortman J.R."/>
            <person name="Badger J.H."/>
            <person name="Ren Q."/>
            <person name="Amedeo P."/>
            <person name="Jones K.M."/>
            <person name="Tallon L.J."/>
            <person name="Delcher A.L."/>
            <person name="Salzberg S.L."/>
            <person name="Silva J.C."/>
            <person name="Haas B.J."/>
            <person name="Majoros W.H."/>
            <person name="Farzad M."/>
            <person name="Carlton J.M."/>
            <person name="Smith R.K. Jr."/>
            <person name="Garg J."/>
            <person name="Pearlman R.E."/>
            <person name="Karrer K.M."/>
            <person name="Sun L."/>
            <person name="Manning G."/>
            <person name="Elde N.C."/>
            <person name="Turkewitz A.P."/>
            <person name="Asai D.J."/>
            <person name="Wilkes D.E."/>
            <person name="Wang Y."/>
            <person name="Cai H."/>
            <person name="Collins K."/>
            <person name="Stewart B.A."/>
            <person name="Lee S.R."/>
            <person name="Wilamowska K."/>
            <person name="Weinberg Z."/>
            <person name="Ruzzo W.L."/>
            <person name="Wloga D."/>
            <person name="Gaertig J."/>
            <person name="Frankel J."/>
            <person name="Tsao C.-C."/>
            <person name="Gorovsky M.A."/>
            <person name="Keeling P.J."/>
            <person name="Waller R.F."/>
            <person name="Patron N.J."/>
            <person name="Cherry J.M."/>
            <person name="Stover N.A."/>
            <person name="Krieger C.J."/>
            <person name="del Toro C."/>
            <person name="Ryder H.F."/>
            <person name="Williamson S.C."/>
            <person name="Barbeau R.A."/>
            <person name="Hamilton E.P."/>
            <person name="Orias E."/>
        </authorList>
    </citation>
    <scope>NUCLEOTIDE SEQUENCE [LARGE SCALE GENOMIC DNA]</scope>
    <source>
        <strain evidence="5">SB210</strain>
    </source>
</reference>
<feature type="compositionally biased region" description="Polar residues" evidence="1">
    <location>
        <begin position="284"/>
        <end position="302"/>
    </location>
</feature>
<dbReference type="HOGENOM" id="CLU_467362_0_0_1"/>
<keyword evidence="3" id="KW-0732">Signal</keyword>
<evidence type="ECO:0000256" key="1">
    <source>
        <dbReference type="SAM" id="MobiDB-lite"/>
    </source>
</evidence>
<keyword evidence="5" id="KW-1185">Reference proteome</keyword>
<evidence type="ECO:0000256" key="3">
    <source>
        <dbReference type="SAM" id="SignalP"/>
    </source>
</evidence>
<evidence type="ECO:0000313" key="5">
    <source>
        <dbReference type="Proteomes" id="UP000009168"/>
    </source>
</evidence>
<evidence type="ECO:0000313" key="4">
    <source>
        <dbReference type="EMBL" id="EAR86667.2"/>
    </source>
</evidence>
<feature type="transmembrane region" description="Helical" evidence="2">
    <location>
        <begin position="138"/>
        <end position="157"/>
    </location>
</feature>
<sequence length="584" mass="67974">MIILSFIISFVYITSNTQEDQGEPKEAASLRQCLKEFLIKFSKNWLHFILIMYKSRKSKLTIFVEIIIHYGLFLIASGCQKYITVFGTLFLLELSSVFLFSFIEGFLLQSAYYYQDLILILLFYSFDAVFFFNAIPSLVINWILFGVFHIIAFVLSLKQFQKEKKIVEKPLQFEAKKIINIGKYRGKNCILAETIQPKEVQLIQLDTMKVIGYAPLQQKASLKSFLPQTQLIIIQENEKLDIFCLRTFKMIKQFDMNNLNIKTAETVRIHKIDQSIHHHHNNNLQQIEKSPNQEQTSKFTENNEFQDIPNFMTVNNNKSNDEEIILKKKSDQNSDLESQKKKTNQKLYIVHDSKPLIAEISMVNNETSIRVINFLTNFEERQLQLTMPIVQPEQLIQFVRIDGTDKIFFKSPQNSFCLIDINKNLSDIVKQYAQSEIICNIINERDIALTENDNLYLYDIPANLFTKKITKFHMGSYVIPIQNAPGFYLILPSEDHAHRIHPDIAQLINEQLFSFRIISNKILKTLKVQAAIYDVDSKKLNIFTDSQVIVESNINLQQAEQPLVSDHVVLDISIYQQAHQEQIQ</sequence>
<feature type="transmembrane region" description="Helical" evidence="2">
    <location>
        <begin position="112"/>
        <end position="132"/>
    </location>
</feature>
<keyword evidence="2 4" id="KW-0812">Transmembrane</keyword>
<proteinExistence type="predicted"/>
<feature type="region of interest" description="Disordered" evidence="1">
    <location>
        <begin position="282"/>
        <end position="302"/>
    </location>
</feature>
<feature type="transmembrane region" description="Helical" evidence="2">
    <location>
        <begin position="82"/>
        <end position="100"/>
    </location>
</feature>
<dbReference type="GeneID" id="7844746"/>